<evidence type="ECO:0000256" key="1">
    <source>
        <dbReference type="ARBA" id="ARBA00004141"/>
    </source>
</evidence>
<feature type="non-terminal residue" evidence="4">
    <location>
        <position position="166"/>
    </location>
</feature>
<dbReference type="GO" id="GO:0016020">
    <property type="term" value="C:membrane"/>
    <property type="evidence" value="ECO:0007669"/>
    <property type="project" value="UniProtKB-SubCell"/>
</dbReference>
<dbReference type="InterPro" id="IPR018000">
    <property type="entry name" value="Neurotransmitter_ion_chnl_CS"/>
</dbReference>
<keyword evidence="2" id="KW-0472">Membrane</keyword>
<dbReference type="OrthoDB" id="8890589at2759"/>
<dbReference type="PROSITE" id="PS00236">
    <property type="entry name" value="NEUROTR_ION_CHANNEL"/>
    <property type="match status" value="1"/>
</dbReference>
<comment type="caution">
    <text evidence="4">The sequence shown here is derived from an EMBL/GenBank/DDBJ whole genome shotgun (WGS) entry which is preliminary data.</text>
</comment>
<dbReference type="Pfam" id="PF02931">
    <property type="entry name" value="Neur_chan_LBD"/>
    <property type="match status" value="1"/>
</dbReference>
<dbReference type="InterPro" id="IPR006202">
    <property type="entry name" value="Neur_chan_lig-bd"/>
</dbReference>
<feature type="domain" description="Neurotransmitter-gated ion-channel ligand-binding" evidence="3">
    <location>
        <begin position="1"/>
        <end position="154"/>
    </location>
</feature>
<dbReference type="GO" id="GO:0004888">
    <property type="term" value="F:transmembrane signaling receptor activity"/>
    <property type="evidence" value="ECO:0007669"/>
    <property type="project" value="InterPro"/>
</dbReference>
<dbReference type="AlphaFoldDB" id="A0A8J2PWG7"/>
<keyword evidence="5" id="KW-1185">Reference proteome</keyword>
<dbReference type="GO" id="GO:0005230">
    <property type="term" value="F:extracellular ligand-gated monoatomic ion channel activity"/>
    <property type="evidence" value="ECO:0007669"/>
    <property type="project" value="InterPro"/>
</dbReference>
<gene>
    <name evidence="4" type="ORF">AFUS01_LOCUS34529</name>
</gene>
<dbReference type="InterPro" id="IPR006201">
    <property type="entry name" value="Neur_channel"/>
</dbReference>
<dbReference type="PANTHER" id="PTHR18945">
    <property type="entry name" value="NEUROTRANSMITTER GATED ION CHANNEL"/>
    <property type="match status" value="1"/>
</dbReference>
<reference evidence="4" key="1">
    <citation type="submission" date="2021-06" db="EMBL/GenBank/DDBJ databases">
        <authorList>
            <person name="Hodson N. C."/>
            <person name="Mongue J. A."/>
            <person name="Jaron S. K."/>
        </authorList>
    </citation>
    <scope>NUCLEOTIDE SEQUENCE</scope>
</reference>
<organism evidence="4 5">
    <name type="scientific">Allacma fusca</name>
    <dbReference type="NCBI Taxonomy" id="39272"/>
    <lineage>
        <taxon>Eukaryota</taxon>
        <taxon>Metazoa</taxon>
        <taxon>Ecdysozoa</taxon>
        <taxon>Arthropoda</taxon>
        <taxon>Hexapoda</taxon>
        <taxon>Collembola</taxon>
        <taxon>Symphypleona</taxon>
        <taxon>Sminthuridae</taxon>
        <taxon>Allacma</taxon>
    </lineage>
</organism>
<evidence type="ECO:0000313" key="5">
    <source>
        <dbReference type="Proteomes" id="UP000708208"/>
    </source>
</evidence>
<proteinExistence type="predicted"/>
<sequence length="166" mass="19758">MEFDIDFFLRQHWQDKRLSFEHEEHNTSVGMISLTQEFSKEIWHPDTFFPNEKKAYVHSAIQKNEFIRLRSDGEILKSTRLTVTSSCPMHLEYFPMDQQICIVEIGSYGMSKQHLQYIWKGDKPVRMGWKSNNLPQFMVFGHRERTRTSRTSTGNYTILICEFLLV</sequence>
<name>A0A8J2PWG7_9HEXA</name>
<dbReference type="EMBL" id="CAJVCH010532510">
    <property type="protein sequence ID" value="CAG7824370.1"/>
    <property type="molecule type" value="Genomic_DNA"/>
</dbReference>
<protein>
    <recommendedName>
        <fullName evidence="3">Neurotransmitter-gated ion-channel ligand-binding domain-containing protein</fullName>
    </recommendedName>
</protein>
<comment type="subcellular location">
    <subcellularLocation>
        <location evidence="1">Membrane</location>
        <topology evidence="1">Multi-pass membrane protein</topology>
    </subcellularLocation>
</comment>
<dbReference type="Proteomes" id="UP000708208">
    <property type="component" value="Unassembled WGS sequence"/>
</dbReference>
<evidence type="ECO:0000313" key="4">
    <source>
        <dbReference type="EMBL" id="CAG7824370.1"/>
    </source>
</evidence>
<accession>A0A8J2PWG7</accession>
<evidence type="ECO:0000259" key="3">
    <source>
        <dbReference type="Pfam" id="PF02931"/>
    </source>
</evidence>
<evidence type="ECO:0000256" key="2">
    <source>
        <dbReference type="ARBA" id="ARBA00023136"/>
    </source>
</evidence>